<sequence length="270" mass="28312">MRSLFNRNSLTLSDRTDQAAGLRRLFSGGAHQRFVAVASNPHVACAGVLLERLTAAFAAQACHALVIDASESAPVPSVAVLEDPALGLEPLGERLSYVAARGLSQGLREVAGGAAQWLQRLAAAAPQCDVLLVHAPATEISRFFGGRALQPLLLAAEGDDSLTHALASLRLLAARHRCTQFDLLLGLPMTSPQAVRAVRHLGGWARSRLNLGLRHGVALDPARDAQEPALPPTLAQLAAALLEAHDEQEPGNWHPGGGDAARGAALPARN</sequence>
<evidence type="ECO:0000313" key="2">
    <source>
        <dbReference type="EMBL" id="MDZ5457254.1"/>
    </source>
</evidence>
<evidence type="ECO:0000256" key="1">
    <source>
        <dbReference type="SAM" id="MobiDB-lite"/>
    </source>
</evidence>
<keyword evidence="2" id="KW-0966">Cell projection</keyword>
<comment type="caution">
    <text evidence="2">The sequence shown here is derived from an EMBL/GenBank/DDBJ whole genome shotgun (WGS) entry which is preliminary data.</text>
</comment>
<evidence type="ECO:0000313" key="3">
    <source>
        <dbReference type="Proteomes" id="UP001293718"/>
    </source>
</evidence>
<dbReference type="EMBL" id="JAXOJX010000016">
    <property type="protein sequence ID" value="MDZ5457254.1"/>
    <property type="molecule type" value="Genomic_DNA"/>
</dbReference>
<dbReference type="Proteomes" id="UP001293718">
    <property type="component" value="Unassembled WGS sequence"/>
</dbReference>
<proteinExistence type="predicted"/>
<feature type="region of interest" description="Disordered" evidence="1">
    <location>
        <begin position="246"/>
        <end position="270"/>
    </location>
</feature>
<keyword evidence="2" id="KW-0969">Cilium</keyword>
<protein>
    <submittedName>
        <fullName evidence="2">Flagellar biosynthesis protein</fullName>
    </submittedName>
</protein>
<accession>A0ABU5IEJ6</accession>
<organism evidence="2 3">
    <name type="scientific">Azohydromonas lata</name>
    <dbReference type="NCBI Taxonomy" id="45677"/>
    <lineage>
        <taxon>Bacteria</taxon>
        <taxon>Pseudomonadati</taxon>
        <taxon>Pseudomonadota</taxon>
        <taxon>Betaproteobacteria</taxon>
        <taxon>Burkholderiales</taxon>
        <taxon>Sphaerotilaceae</taxon>
        <taxon>Azohydromonas</taxon>
    </lineage>
</organism>
<keyword evidence="3" id="KW-1185">Reference proteome</keyword>
<gene>
    <name evidence="2" type="ORF">SM757_11800</name>
</gene>
<reference evidence="2 3" key="1">
    <citation type="submission" date="2023-11" db="EMBL/GenBank/DDBJ databases">
        <title>Draft genome of Azohydromonas lata strain H1 (DSM1123), a polyhydroxyalkanoate producer.</title>
        <authorList>
            <person name="Traversa D."/>
            <person name="D'Addabbo P."/>
            <person name="Pazzani C."/>
            <person name="Manzari C."/>
            <person name="Chiara M."/>
            <person name="Scrascia M."/>
        </authorList>
    </citation>
    <scope>NUCLEOTIDE SEQUENCE [LARGE SCALE GENOMIC DNA]</scope>
    <source>
        <strain evidence="2 3">H1</strain>
    </source>
</reference>
<name>A0ABU5IEJ6_9BURK</name>
<keyword evidence="2" id="KW-0282">Flagellum</keyword>
<dbReference type="RefSeq" id="WP_066332564.1">
    <property type="nucleotide sequence ID" value="NZ_JAXOJX010000016.1"/>
</dbReference>